<dbReference type="NCBIfam" id="TIGR03448">
    <property type="entry name" value="mycothiol_MshD"/>
    <property type="match status" value="1"/>
</dbReference>
<dbReference type="CDD" id="cd04301">
    <property type="entry name" value="NAT_SF"/>
    <property type="match status" value="2"/>
</dbReference>
<comment type="function">
    <text evidence="4">Catalyzes the transfer of acetyl from acetyl-CoA to desacetylmycothiol (Cys-GlcN-Ins) to form mycothiol.</text>
</comment>
<feature type="compositionally biased region" description="Low complexity" evidence="5">
    <location>
        <begin position="1"/>
        <end position="34"/>
    </location>
</feature>
<dbReference type="Gene3D" id="3.40.630.30">
    <property type="match status" value="1"/>
</dbReference>
<feature type="region of interest" description="Disordered" evidence="5">
    <location>
        <begin position="1"/>
        <end position="37"/>
    </location>
</feature>
<evidence type="ECO:0000256" key="2">
    <source>
        <dbReference type="ARBA" id="ARBA00022737"/>
    </source>
</evidence>
<dbReference type="GO" id="GO:0035447">
    <property type="term" value="F:mycothiol synthase activity"/>
    <property type="evidence" value="ECO:0007669"/>
    <property type="project" value="UniProtKB-UniRule"/>
</dbReference>
<dbReference type="PANTHER" id="PTHR43877">
    <property type="entry name" value="AMINOALKYLPHOSPHONATE N-ACETYLTRANSFERASE-RELATED-RELATED"/>
    <property type="match status" value="1"/>
</dbReference>
<comment type="subunit">
    <text evidence="4">Monomer.</text>
</comment>
<dbReference type="InterPro" id="IPR016181">
    <property type="entry name" value="Acyl_CoA_acyltransferase"/>
</dbReference>
<evidence type="ECO:0000256" key="4">
    <source>
        <dbReference type="HAMAP-Rule" id="MF_01698"/>
    </source>
</evidence>
<dbReference type="OrthoDB" id="3208058at2"/>
<evidence type="ECO:0000256" key="1">
    <source>
        <dbReference type="ARBA" id="ARBA00022679"/>
    </source>
</evidence>
<feature type="binding site" evidence="4">
    <location>
        <begin position="103"/>
        <end position="105"/>
    </location>
    <ligand>
        <name>acetyl-CoA</name>
        <dbReference type="ChEBI" id="CHEBI:57288"/>
        <label>1</label>
    </ligand>
</feature>
<evidence type="ECO:0000313" key="8">
    <source>
        <dbReference type="Proteomes" id="UP000282460"/>
    </source>
</evidence>
<feature type="binding site" evidence="4">
    <location>
        <begin position="286"/>
        <end position="291"/>
    </location>
    <ligand>
        <name>acetyl-CoA</name>
        <dbReference type="ChEBI" id="CHEBI:57288"/>
        <label>2</label>
    </ligand>
</feature>
<name>A0A3L7J4R6_9MICO</name>
<dbReference type="InterPro" id="IPR017813">
    <property type="entry name" value="Mycothiol_AcTrfase"/>
</dbReference>
<feature type="binding site" evidence="4">
    <location>
        <position position="198"/>
    </location>
    <ligand>
        <name>1D-myo-inositol 2-(L-cysteinylamino)-2-deoxy-alpha-D-glucopyranoside</name>
        <dbReference type="ChEBI" id="CHEBI:58887"/>
    </ligand>
</feature>
<protein>
    <recommendedName>
        <fullName evidence="4">Mycothiol acetyltransferase</fullName>
        <shortName evidence="4">MSH acetyltransferase</shortName>
        <ecNumber evidence="4">2.3.1.189</ecNumber>
    </recommendedName>
    <alternativeName>
        <fullName evidence="4">Mycothiol synthase</fullName>
    </alternativeName>
</protein>
<dbReference type="HAMAP" id="MF_01698">
    <property type="entry name" value="MshD"/>
    <property type="match status" value="1"/>
</dbReference>
<gene>
    <name evidence="4 7" type="primary">mshD</name>
    <name evidence="7" type="ORF">D9V28_01135</name>
</gene>
<feature type="binding site" evidence="4">
    <location>
        <begin position="249"/>
        <end position="251"/>
    </location>
    <ligand>
        <name>acetyl-CoA</name>
        <dbReference type="ChEBI" id="CHEBI:57288"/>
        <label>2</label>
    </ligand>
</feature>
<reference evidence="7 8" key="1">
    <citation type="submission" date="2018-10" db="EMBL/GenBank/DDBJ databases">
        <authorList>
            <person name="Li J."/>
        </authorList>
    </citation>
    <scope>NUCLEOTIDE SEQUENCE [LARGE SCALE GENOMIC DNA]</scope>
    <source>
        <strain evidence="7 8">ZD1-4</strain>
    </source>
</reference>
<proteinExistence type="inferred from homology"/>
<dbReference type="EC" id="2.3.1.189" evidence="4"/>
<dbReference type="PIRSF" id="PIRSF021524">
    <property type="entry name" value="MSH_acetyltransferase"/>
    <property type="match status" value="1"/>
</dbReference>
<dbReference type="Pfam" id="PF00583">
    <property type="entry name" value="Acetyltransf_1"/>
    <property type="match status" value="2"/>
</dbReference>
<feature type="binding site" evidence="4">
    <location>
        <position position="238"/>
    </location>
    <ligand>
        <name>1D-myo-inositol 2-(L-cysteinylamino)-2-deoxy-alpha-D-glucopyranoside</name>
        <dbReference type="ChEBI" id="CHEBI:58887"/>
    </ligand>
</feature>
<keyword evidence="2 4" id="KW-0677">Repeat</keyword>
<comment type="caution">
    <text evidence="4">Lacks conserved residue(s) required for the propagation of feature annotation.</text>
</comment>
<feature type="binding site" evidence="4">
    <location>
        <position position="61"/>
    </location>
    <ligand>
        <name>1D-myo-inositol 2-(L-cysteinylamino)-2-deoxy-alpha-D-glucopyranoside</name>
        <dbReference type="ChEBI" id="CHEBI:58887"/>
    </ligand>
</feature>
<dbReference type="EMBL" id="RCWJ01000001">
    <property type="protein sequence ID" value="RLQ85524.1"/>
    <property type="molecule type" value="Genomic_DNA"/>
</dbReference>
<comment type="similarity">
    <text evidence="4">Belongs to the acetyltransferase family. MshD subfamily.</text>
</comment>
<feature type="domain" description="N-acetyltransferase" evidence="6">
    <location>
        <begin position="29"/>
        <end position="164"/>
    </location>
</feature>
<keyword evidence="3 4" id="KW-0012">Acyltransferase</keyword>
<sequence length="311" mass="33727">MTSNSSSAPSATSATVSTSTRRTVRPPTLRTRSLQDPASRSAFTRLVRMAITVDGQGPFNDQALLDAESGARRLDFIVELQESPSAAEHLVGAAILGTDELELVIDPEWRGSGYGRAAVAELIADASPGLKAWSHGDHPAARALASRFGFTPIRTLLQLRMPLAGSPNSAPVFDSFRPGTDDVEWVALNARIFASHPEQGSITVDDLHRRRAEPWFQNDDFLIARDEEGRMVGYNWLKIEGDLGEIYVIGVEAPGRGLGKSLMLAGLERMRARGCSTAALFVEADNEPAVHLYRSLGFSDHTIDVQYQLGA</sequence>
<dbReference type="PROSITE" id="PS51186">
    <property type="entry name" value="GNAT"/>
    <property type="match status" value="2"/>
</dbReference>
<feature type="binding site" evidence="4">
    <location>
        <position position="245"/>
    </location>
    <ligand>
        <name>1D-myo-inositol 2-(L-cysteinylamino)-2-deoxy-alpha-D-glucopyranoside</name>
        <dbReference type="ChEBI" id="CHEBI:58887"/>
    </ligand>
</feature>
<feature type="binding site" evidence="4">
    <location>
        <begin position="254"/>
        <end position="260"/>
    </location>
    <ligand>
        <name>acetyl-CoA</name>
        <dbReference type="ChEBI" id="CHEBI:57288"/>
        <label>2</label>
    </ligand>
</feature>
<dbReference type="SUPFAM" id="SSF55729">
    <property type="entry name" value="Acyl-CoA N-acyltransferases (Nat)"/>
    <property type="match status" value="2"/>
</dbReference>
<feature type="domain" description="N-acetyltransferase" evidence="6">
    <location>
        <begin position="171"/>
        <end position="311"/>
    </location>
</feature>
<evidence type="ECO:0000256" key="3">
    <source>
        <dbReference type="ARBA" id="ARBA00023315"/>
    </source>
</evidence>
<dbReference type="GO" id="GO:0010125">
    <property type="term" value="P:mycothiol biosynthetic process"/>
    <property type="evidence" value="ECO:0007669"/>
    <property type="project" value="UniProtKB-UniRule"/>
</dbReference>
<keyword evidence="1 4" id="KW-0808">Transferase</keyword>
<evidence type="ECO:0000313" key="7">
    <source>
        <dbReference type="EMBL" id="RLQ85524.1"/>
    </source>
</evidence>
<dbReference type="AlphaFoldDB" id="A0A3L7J4R6"/>
<dbReference type="Proteomes" id="UP000282460">
    <property type="component" value="Unassembled WGS sequence"/>
</dbReference>
<comment type="catalytic activity">
    <reaction evidence="4">
        <text>1D-myo-inositol 2-(L-cysteinylamino)-2-deoxy-alpha-D-glucopyranoside + acetyl-CoA = mycothiol + CoA + H(+)</text>
        <dbReference type="Rhea" id="RHEA:26172"/>
        <dbReference type="ChEBI" id="CHEBI:15378"/>
        <dbReference type="ChEBI" id="CHEBI:16768"/>
        <dbReference type="ChEBI" id="CHEBI:57287"/>
        <dbReference type="ChEBI" id="CHEBI:57288"/>
        <dbReference type="ChEBI" id="CHEBI:58887"/>
        <dbReference type="EC" id="2.3.1.189"/>
    </reaction>
</comment>
<dbReference type="InterPro" id="IPR050832">
    <property type="entry name" value="Bact_Acetyltransf"/>
</dbReference>
<comment type="caution">
    <text evidence="7">The sequence shown here is derived from an EMBL/GenBank/DDBJ whole genome shotgun (WGS) entry which is preliminary data.</text>
</comment>
<accession>A0A3L7J4R6</accession>
<evidence type="ECO:0000256" key="5">
    <source>
        <dbReference type="SAM" id="MobiDB-lite"/>
    </source>
</evidence>
<dbReference type="InterPro" id="IPR000182">
    <property type="entry name" value="GNAT_dom"/>
</dbReference>
<organism evidence="7 8">
    <name type="scientific">Mycetocola zhadangensis</name>
    <dbReference type="NCBI Taxonomy" id="1164595"/>
    <lineage>
        <taxon>Bacteria</taxon>
        <taxon>Bacillati</taxon>
        <taxon>Actinomycetota</taxon>
        <taxon>Actinomycetes</taxon>
        <taxon>Micrococcales</taxon>
        <taxon>Microbacteriaceae</taxon>
        <taxon>Mycetocola</taxon>
    </lineage>
</organism>
<keyword evidence="8" id="KW-1185">Reference proteome</keyword>
<evidence type="ECO:0000259" key="6">
    <source>
        <dbReference type="PROSITE" id="PS51186"/>
    </source>
</evidence>